<dbReference type="EMBL" id="PRLB01000016">
    <property type="protein sequence ID" value="RAW51803.1"/>
    <property type="molecule type" value="Genomic_DNA"/>
</dbReference>
<sequence>MKYVIFTYDIRMKGEEDEACMTVLLDDDRAAVVKAAYDNRQGRSEIEDILLRCKVDDLCAACEALRGRKYLRNSIKCVEIEEA</sequence>
<dbReference type="AlphaFoldDB" id="A0A329TS20"/>
<name>A0A329TS20_9FIRM</name>
<protein>
    <submittedName>
        <fullName evidence="1">Uncharacterized protein</fullName>
    </submittedName>
</protein>
<gene>
    <name evidence="1" type="ORF">C4N26_13075</name>
</gene>
<accession>A0A329TS20</accession>
<dbReference type="Proteomes" id="UP000251144">
    <property type="component" value="Unassembled WGS sequence"/>
</dbReference>
<dbReference type="RefSeq" id="WP_158401672.1">
    <property type="nucleotide sequence ID" value="NZ_PRLB01000016.1"/>
</dbReference>
<comment type="caution">
    <text evidence="1">The sequence shown here is derived from an EMBL/GenBank/DDBJ whole genome shotgun (WGS) entry which is preliminary data.</text>
</comment>
<reference evidence="1 2" key="1">
    <citation type="submission" date="2018-02" db="EMBL/GenBank/DDBJ databases">
        <title>Complete genome sequencing of Faecalibacterium prausnitzii strains isolated from the human gut.</title>
        <authorList>
            <person name="Fitzgerald B.C."/>
            <person name="Shkoporov A.N."/>
            <person name="Ross P.R."/>
            <person name="Hill C."/>
        </authorList>
    </citation>
    <scope>NUCLEOTIDE SEQUENCE [LARGE SCALE GENOMIC DNA]</scope>
    <source>
        <strain evidence="1 2">APC942/32-1</strain>
    </source>
</reference>
<evidence type="ECO:0000313" key="2">
    <source>
        <dbReference type="Proteomes" id="UP000251144"/>
    </source>
</evidence>
<proteinExistence type="predicted"/>
<dbReference type="OrthoDB" id="9865123at2"/>
<evidence type="ECO:0000313" key="1">
    <source>
        <dbReference type="EMBL" id="RAW51803.1"/>
    </source>
</evidence>
<organism evidence="1 2">
    <name type="scientific">Faecalibacterium prausnitzii</name>
    <dbReference type="NCBI Taxonomy" id="853"/>
    <lineage>
        <taxon>Bacteria</taxon>
        <taxon>Bacillati</taxon>
        <taxon>Bacillota</taxon>
        <taxon>Clostridia</taxon>
        <taxon>Eubacteriales</taxon>
        <taxon>Oscillospiraceae</taxon>
        <taxon>Faecalibacterium</taxon>
    </lineage>
</organism>